<protein>
    <recommendedName>
        <fullName evidence="8">C2H2-type domain-containing protein</fullName>
    </recommendedName>
</protein>
<dbReference type="PROSITE" id="PS00028">
    <property type="entry name" value="ZINC_FINGER_C2H2_1"/>
    <property type="match status" value="2"/>
</dbReference>
<dbReference type="STRING" id="230819.A0A5C3LC29"/>
<dbReference type="InterPro" id="IPR013087">
    <property type="entry name" value="Znf_C2H2_type"/>
</dbReference>
<proteinExistence type="predicted"/>
<feature type="non-terminal residue" evidence="9">
    <location>
        <position position="1"/>
    </location>
</feature>
<dbReference type="Proteomes" id="UP000307440">
    <property type="component" value="Unassembled WGS sequence"/>
</dbReference>
<keyword evidence="4 7" id="KW-0863">Zinc-finger</keyword>
<evidence type="ECO:0000259" key="8">
    <source>
        <dbReference type="PROSITE" id="PS50157"/>
    </source>
</evidence>
<evidence type="ECO:0000256" key="4">
    <source>
        <dbReference type="ARBA" id="ARBA00022771"/>
    </source>
</evidence>
<keyword evidence="10" id="KW-1185">Reference proteome</keyword>
<keyword evidence="5" id="KW-0862">Zinc</keyword>
<feature type="domain" description="C2H2-type" evidence="8">
    <location>
        <begin position="169"/>
        <end position="194"/>
    </location>
</feature>
<dbReference type="GO" id="GO:0005634">
    <property type="term" value="C:nucleus"/>
    <property type="evidence" value="ECO:0007669"/>
    <property type="project" value="UniProtKB-SubCell"/>
</dbReference>
<evidence type="ECO:0000313" key="10">
    <source>
        <dbReference type="Proteomes" id="UP000307440"/>
    </source>
</evidence>
<sequence>SSDTSTRTCAPCNMVFATIMLLETHRRQNHHWCFICSRDFKSQGALRAHSRSLAHVNRHIPCRVSGCEKHLKSPSGVAHHLESNVHNHIHRNAVTAAAQTIDIIPAISLKNRIAGDGIGTAPATVTSYVATAAAWNGKHFECFLCHRGFKELQSLNQHLNSASHDGDEFKCPNAKCGRSFTLISGFVQHLESRSCKLADIKRIQEHFNDLAAQVDRMLKL</sequence>
<dbReference type="PROSITE" id="PS50157">
    <property type="entry name" value="ZINC_FINGER_C2H2_2"/>
    <property type="match status" value="3"/>
</dbReference>
<gene>
    <name evidence="9" type="ORF">FA15DRAFT_582328</name>
</gene>
<name>A0A5C3LC29_COPMA</name>
<reference evidence="9 10" key="1">
    <citation type="journal article" date="2019" name="Nat. Ecol. Evol.">
        <title>Megaphylogeny resolves global patterns of mushroom evolution.</title>
        <authorList>
            <person name="Varga T."/>
            <person name="Krizsan K."/>
            <person name="Foldi C."/>
            <person name="Dima B."/>
            <person name="Sanchez-Garcia M."/>
            <person name="Sanchez-Ramirez S."/>
            <person name="Szollosi G.J."/>
            <person name="Szarkandi J.G."/>
            <person name="Papp V."/>
            <person name="Albert L."/>
            <person name="Andreopoulos W."/>
            <person name="Angelini C."/>
            <person name="Antonin V."/>
            <person name="Barry K.W."/>
            <person name="Bougher N.L."/>
            <person name="Buchanan P."/>
            <person name="Buyck B."/>
            <person name="Bense V."/>
            <person name="Catcheside P."/>
            <person name="Chovatia M."/>
            <person name="Cooper J."/>
            <person name="Damon W."/>
            <person name="Desjardin D."/>
            <person name="Finy P."/>
            <person name="Geml J."/>
            <person name="Haridas S."/>
            <person name="Hughes K."/>
            <person name="Justo A."/>
            <person name="Karasinski D."/>
            <person name="Kautmanova I."/>
            <person name="Kiss B."/>
            <person name="Kocsube S."/>
            <person name="Kotiranta H."/>
            <person name="LaButti K.M."/>
            <person name="Lechner B.E."/>
            <person name="Liimatainen K."/>
            <person name="Lipzen A."/>
            <person name="Lukacs Z."/>
            <person name="Mihaltcheva S."/>
            <person name="Morgado L.N."/>
            <person name="Niskanen T."/>
            <person name="Noordeloos M.E."/>
            <person name="Ohm R.A."/>
            <person name="Ortiz-Santana B."/>
            <person name="Ovrebo C."/>
            <person name="Racz N."/>
            <person name="Riley R."/>
            <person name="Savchenko A."/>
            <person name="Shiryaev A."/>
            <person name="Soop K."/>
            <person name="Spirin V."/>
            <person name="Szebenyi C."/>
            <person name="Tomsovsky M."/>
            <person name="Tulloss R.E."/>
            <person name="Uehling J."/>
            <person name="Grigoriev I.V."/>
            <person name="Vagvolgyi C."/>
            <person name="Papp T."/>
            <person name="Martin F.M."/>
            <person name="Miettinen O."/>
            <person name="Hibbett D.S."/>
            <person name="Nagy L.G."/>
        </authorList>
    </citation>
    <scope>NUCLEOTIDE SEQUENCE [LARGE SCALE GENOMIC DNA]</scope>
    <source>
        <strain evidence="9 10">CBS 121175</strain>
    </source>
</reference>
<dbReference type="PANTHER" id="PTHR24388:SF54">
    <property type="entry name" value="PROTEIN ESCARGOT"/>
    <property type="match status" value="1"/>
</dbReference>
<evidence type="ECO:0000256" key="1">
    <source>
        <dbReference type="ARBA" id="ARBA00004123"/>
    </source>
</evidence>
<dbReference type="InterPro" id="IPR036236">
    <property type="entry name" value="Znf_C2H2_sf"/>
</dbReference>
<dbReference type="GO" id="GO:0008270">
    <property type="term" value="F:zinc ion binding"/>
    <property type="evidence" value="ECO:0007669"/>
    <property type="project" value="UniProtKB-KW"/>
</dbReference>
<evidence type="ECO:0000256" key="3">
    <source>
        <dbReference type="ARBA" id="ARBA00022737"/>
    </source>
</evidence>
<accession>A0A5C3LC29</accession>
<dbReference type="InterPro" id="IPR050527">
    <property type="entry name" value="Snail/Krueppel_Znf"/>
</dbReference>
<dbReference type="SUPFAM" id="SSF57667">
    <property type="entry name" value="beta-beta-alpha zinc fingers"/>
    <property type="match status" value="1"/>
</dbReference>
<comment type="subcellular location">
    <subcellularLocation>
        <location evidence="1">Nucleus</location>
    </subcellularLocation>
</comment>
<feature type="domain" description="C2H2-type" evidence="8">
    <location>
        <begin position="140"/>
        <end position="169"/>
    </location>
</feature>
<keyword evidence="2" id="KW-0479">Metal-binding</keyword>
<dbReference type="GO" id="GO:0000981">
    <property type="term" value="F:DNA-binding transcription factor activity, RNA polymerase II-specific"/>
    <property type="evidence" value="ECO:0007669"/>
    <property type="project" value="TreeGrafter"/>
</dbReference>
<dbReference type="PANTHER" id="PTHR24388">
    <property type="entry name" value="ZINC FINGER PROTEIN"/>
    <property type="match status" value="1"/>
</dbReference>
<dbReference type="OrthoDB" id="6077919at2759"/>
<dbReference type="SMART" id="SM00355">
    <property type="entry name" value="ZnF_C2H2"/>
    <property type="match status" value="5"/>
</dbReference>
<organism evidence="9 10">
    <name type="scientific">Coprinopsis marcescibilis</name>
    <name type="common">Agaric fungus</name>
    <name type="synonym">Psathyrella marcescibilis</name>
    <dbReference type="NCBI Taxonomy" id="230819"/>
    <lineage>
        <taxon>Eukaryota</taxon>
        <taxon>Fungi</taxon>
        <taxon>Dikarya</taxon>
        <taxon>Basidiomycota</taxon>
        <taxon>Agaricomycotina</taxon>
        <taxon>Agaricomycetes</taxon>
        <taxon>Agaricomycetidae</taxon>
        <taxon>Agaricales</taxon>
        <taxon>Agaricineae</taxon>
        <taxon>Psathyrellaceae</taxon>
        <taxon>Coprinopsis</taxon>
    </lineage>
</organism>
<dbReference type="EMBL" id="ML210149">
    <property type="protein sequence ID" value="TFK29516.1"/>
    <property type="molecule type" value="Genomic_DNA"/>
</dbReference>
<dbReference type="GO" id="GO:0000978">
    <property type="term" value="F:RNA polymerase II cis-regulatory region sequence-specific DNA binding"/>
    <property type="evidence" value="ECO:0007669"/>
    <property type="project" value="TreeGrafter"/>
</dbReference>
<feature type="domain" description="C2H2-type" evidence="8">
    <location>
        <begin position="31"/>
        <end position="60"/>
    </location>
</feature>
<evidence type="ECO:0000256" key="7">
    <source>
        <dbReference type="PROSITE-ProRule" id="PRU00042"/>
    </source>
</evidence>
<evidence type="ECO:0000256" key="6">
    <source>
        <dbReference type="ARBA" id="ARBA00023242"/>
    </source>
</evidence>
<keyword evidence="3" id="KW-0677">Repeat</keyword>
<evidence type="ECO:0000256" key="2">
    <source>
        <dbReference type="ARBA" id="ARBA00022723"/>
    </source>
</evidence>
<keyword evidence="6" id="KW-0539">Nucleus</keyword>
<dbReference type="Pfam" id="PF13912">
    <property type="entry name" value="zf-C2H2_6"/>
    <property type="match status" value="2"/>
</dbReference>
<dbReference type="AlphaFoldDB" id="A0A5C3LC29"/>
<evidence type="ECO:0000256" key="5">
    <source>
        <dbReference type="ARBA" id="ARBA00022833"/>
    </source>
</evidence>
<dbReference type="Gene3D" id="3.30.160.60">
    <property type="entry name" value="Classic Zinc Finger"/>
    <property type="match status" value="1"/>
</dbReference>
<evidence type="ECO:0000313" key="9">
    <source>
        <dbReference type="EMBL" id="TFK29516.1"/>
    </source>
</evidence>